<dbReference type="Proteomes" id="UP000317429">
    <property type="component" value="Chromosome"/>
</dbReference>
<name>A0A518D5M5_9BACT</name>
<dbReference type="KEGG" id="pnd:Pla175_01330"/>
<evidence type="ECO:0000256" key="1">
    <source>
        <dbReference type="SAM" id="MobiDB-lite"/>
    </source>
</evidence>
<accession>A0A518D5M5</accession>
<dbReference type="EMBL" id="CP036291">
    <property type="protein sequence ID" value="QDU86782.1"/>
    <property type="molecule type" value="Genomic_DNA"/>
</dbReference>
<evidence type="ECO:0000313" key="2">
    <source>
        <dbReference type="EMBL" id="QDU86782.1"/>
    </source>
</evidence>
<organism evidence="2 3">
    <name type="scientific">Pirellulimonas nuda</name>
    <dbReference type="NCBI Taxonomy" id="2528009"/>
    <lineage>
        <taxon>Bacteria</taxon>
        <taxon>Pseudomonadati</taxon>
        <taxon>Planctomycetota</taxon>
        <taxon>Planctomycetia</taxon>
        <taxon>Pirellulales</taxon>
        <taxon>Lacipirellulaceae</taxon>
        <taxon>Pirellulimonas</taxon>
    </lineage>
</organism>
<proteinExistence type="predicted"/>
<gene>
    <name evidence="2" type="ORF">Pla175_01330</name>
</gene>
<evidence type="ECO:0000313" key="3">
    <source>
        <dbReference type="Proteomes" id="UP000317429"/>
    </source>
</evidence>
<feature type="region of interest" description="Disordered" evidence="1">
    <location>
        <begin position="130"/>
        <end position="158"/>
    </location>
</feature>
<feature type="compositionally biased region" description="Basic and acidic residues" evidence="1">
    <location>
        <begin position="242"/>
        <end position="254"/>
    </location>
</feature>
<sequence>MDTDYVIAVAKSQFRGVLALASSLDAALREGTDTLRIDDLGSELRKTVDSFGESLSNLQLAHLSRSVRDSESPLLVPASALSNARRPLLDVNYELQVRTDYWRTLAQFSMDFERVVAEFESFLSDVASPVAEGERPEPESITTRVASPGSLSPVEGSEINWKNSPETLRELWWVPQLDRENGEWVRNKRAAVLEGLTVQTLRTYRGLGKSDTESCLGEDPDGRVWRKNGSSNTHPWYLRSTLKSERKAANKTAD</sequence>
<protein>
    <submittedName>
        <fullName evidence="2">Uncharacterized protein</fullName>
    </submittedName>
</protein>
<reference evidence="2 3" key="1">
    <citation type="submission" date="2019-02" db="EMBL/GenBank/DDBJ databases">
        <title>Deep-cultivation of Planctomycetes and their phenomic and genomic characterization uncovers novel biology.</title>
        <authorList>
            <person name="Wiegand S."/>
            <person name="Jogler M."/>
            <person name="Boedeker C."/>
            <person name="Pinto D."/>
            <person name="Vollmers J."/>
            <person name="Rivas-Marin E."/>
            <person name="Kohn T."/>
            <person name="Peeters S.H."/>
            <person name="Heuer A."/>
            <person name="Rast P."/>
            <person name="Oberbeckmann S."/>
            <person name="Bunk B."/>
            <person name="Jeske O."/>
            <person name="Meyerdierks A."/>
            <person name="Storesund J.E."/>
            <person name="Kallscheuer N."/>
            <person name="Luecker S."/>
            <person name="Lage O.M."/>
            <person name="Pohl T."/>
            <person name="Merkel B.J."/>
            <person name="Hornburger P."/>
            <person name="Mueller R.-W."/>
            <person name="Bruemmer F."/>
            <person name="Labrenz M."/>
            <person name="Spormann A.M."/>
            <person name="Op den Camp H."/>
            <person name="Overmann J."/>
            <person name="Amann R."/>
            <person name="Jetten M.S.M."/>
            <person name="Mascher T."/>
            <person name="Medema M.H."/>
            <person name="Devos D.P."/>
            <person name="Kaster A.-K."/>
            <person name="Ovreas L."/>
            <person name="Rohde M."/>
            <person name="Galperin M.Y."/>
            <person name="Jogler C."/>
        </authorList>
    </citation>
    <scope>NUCLEOTIDE SEQUENCE [LARGE SCALE GENOMIC DNA]</scope>
    <source>
        <strain evidence="2 3">Pla175</strain>
    </source>
</reference>
<keyword evidence="3" id="KW-1185">Reference proteome</keyword>
<feature type="region of interest" description="Disordered" evidence="1">
    <location>
        <begin position="209"/>
        <end position="254"/>
    </location>
</feature>
<dbReference type="AlphaFoldDB" id="A0A518D5M5"/>
<dbReference type="RefSeq" id="WP_145280315.1">
    <property type="nucleotide sequence ID" value="NZ_CP036291.1"/>
</dbReference>
<dbReference type="OrthoDB" id="10003367at2"/>